<reference evidence="1" key="1">
    <citation type="submission" date="2022-07" db="EMBL/GenBank/DDBJ databases">
        <title>Genome Sequence of Lecanicillium saksenae.</title>
        <authorList>
            <person name="Buettner E."/>
        </authorList>
    </citation>
    <scope>NUCLEOTIDE SEQUENCE</scope>
    <source>
        <strain evidence="1">VT-O1</strain>
    </source>
</reference>
<evidence type="ECO:0000313" key="1">
    <source>
        <dbReference type="EMBL" id="KAJ3475092.1"/>
    </source>
</evidence>
<evidence type="ECO:0000313" key="2">
    <source>
        <dbReference type="Proteomes" id="UP001148737"/>
    </source>
</evidence>
<sequence length="694" mass="76886">MGASSNVYIHDDHVHKTPWTNWNGDWWTGFRITMGKETADRLNIFLGIFIVFVEAGFWGYISLALFQRNHRRQGRDALHHQLQAAFRNVGSSLGTLTTLFKFCRVWGWRVYWRRTGLPAVAAFVCLGFFAVAMPFILAESLLDSQGVEVLIRNLGNCGFWMATFTTSGTTAATLLINRTQEAVNYVDLCYNRDTPSNLCDSHLATRRLPMLEVSAAPCPFSSNVCLYKNQYPAFKWQTDQMDSHVHFGINAPPKDRILIQRTTVCAPLDVDLFTKVTPGAMTGEKLTAVYYGNGPVEDYTYVVSNYESVAKAAYHVDTAWSKPASGAQFAANFRPIQELVRNDADVAIVFLNNQGIPIKGTDGPCRDPFFSAMNESLPKQKDYYLADKAITAIGCTDQYAFGNPVTGLWTEPMSTIDASGWGNFTKDWHLSLDQKAAMASLAWASFNSGGIEGVILSLEADSLLAKKTPGVFMGFQNPISNEQWKKEVGYWFNIGLAKLQFGLIGIAVGPEDPTLPDLQNMLHTMAAGSKKIEERICNCQKVYSPDHKNYNLAGLLVLLLLGGLIGGVLPFLKQRILRLLFRKENLALQWNSHSTLQMQRMLIENVASGEAGWERVEDDVPRLIPHDAPVGYLDIAYEDGNGNRHPKWFSDAPAGAADPPEEDAQPASDSDAEPLIEGDPPAGQGDFEMQNLAP</sequence>
<protein>
    <submittedName>
        <fullName evidence="1">Uncharacterized protein</fullName>
    </submittedName>
</protein>
<comment type="caution">
    <text evidence="1">The sequence shown here is derived from an EMBL/GenBank/DDBJ whole genome shotgun (WGS) entry which is preliminary data.</text>
</comment>
<organism evidence="1 2">
    <name type="scientific">Lecanicillium saksenae</name>
    <dbReference type="NCBI Taxonomy" id="468837"/>
    <lineage>
        <taxon>Eukaryota</taxon>
        <taxon>Fungi</taxon>
        <taxon>Dikarya</taxon>
        <taxon>Ascomycota</taxon>
        <taxon>Pezizomycotina</taxon>
        <taxon>Sordariomycetes</taxon>
        <taxon>Hypocreomycetidae</taxon>
        <taxon>Hypocreales</taxon>
        <taxon>Cordycipitaceae</taxon>
        <taxon>Lecanicillium</taxon>
    </lineage>
</organism>
<dbReference type="EMBL" id="JANAKD010002031">
    <property type="protein sequence ID" value="KAJ3475092.1"/>
    <property type="molecule type" value="Genomic_DNA"/>
</dbReference>
<accession>A0ACC1QHB1</accession>
<gene>
    <name evidence="1" type="ORF">NLG97_g9580</name>
</gene>
<name>A0ACC1QHB1_9HYPO</name>
<dbReference type="Proteomes" id="UP001148737">
    <property type="component" value="Unassembled WGS sequence"/>
</dbReference>
<proteinExistence type="predicted"/>
<keyword evidence="2" id="KW-1185">Reference proteome</keyword>